<protein>
    <recommendedName>
        <fullName evidence="3">Retrotransposon gag domain-containing protein</fullName>
    </recommendedName>
</protein>
<evidence type="ECO:0000313" key="1">
    <source>
        <dbReference type="EMBL" id="RRT66358.1"/>
    </source>
</evidence>
<accession>A0A426ZQZ6</accession>
<reference evidence="1 2" key="1">
    <citation type="journal article" date="2014" name="Agronomy (Basel)">
        <title>A Draft Genome Sequence for Ensete ventricosum, the Drought-Tolerant Tree Against Hunger.</title>
        <authorList>
            <person name="Harrison J."/>
            <person name="Moore K.A."/>
            <person name="Paszkiewicz K."/>
            <person name="Jones T."/>
            <person name="Grant M."/>
            <person name="Ambacheew D."/>
            <person name="Muzemil S."/>
            <person name="Studholme D.J."/>
        </authorList>
    </citation>
    <scope>NUCLEOTIDE SEQUENCE [LARGE SCALE GENOMIC DNA]</scope>
</reference>
<proteinExistence type="predicted"/>
<evidence type="ECO:0000313" key="2">
    <source>
        <dbReference type="Proteomes" id="UP000287651"/>
    </source>
</evidence>
<evidence type="ECO:0008006" key="3">
    <source>
        <dbReference type="Google" id="ProtNLM"/>
    </source>
</evidence>
<sequence length="162" mass="19780">MRQKKDEHIGLYLTRFTKEIKAIPDPHPSLVIQAFMIEIRPSRLFWSLVERPPMIMPKMLQRAIYHRRGFGGREVQRSEATVSRIFSRLTARAPKEEDRKSRTSYSPTRPTFCLTLPERDRERFYRFYNNYRYDIDECYDLKNQIEDLIRHDHLDRFIRRSR</sequence>
<gene>
    <name evidence="1" type="ORF">B296_00039429</name>
</gene>
<comment type="caution">
    <text evidence="1">The sequence shown here is derived from an EMBL/GenBank/DDBJ whole genome shotgun (WGS) entry which is preliminary data.</text>
</comment>
<dbReference type="EMBL" id="AMZH03005453">
    <property type="protein sequence ID" value="RRT66358.1"/>
    <property type="molecule type" value="Genomic_DNA"/>
</dbReference>
<dbReference type="Proteomes" id="UP000287651">
    <property type="component" value="Unassembled WGS sequence"/>
</dbReference>
<dbReference type="AlphaFoldDB" id="A0A426ZQZ6"/>
<organism evidence="1 2">
    <name type="scientific">Ensete ventricosum</name>
    <name type="common">Abyssinian banana</name>
    <name type="synonym">Musa ensete</name>
    <dbReference type="NCBI Taxonomy" id="4639"/>
    <lineage>
        <taxon>Eukaryota</taxon>
        <taxon>Viridiplantae</taxon>
        <taxon>Streptophyta</taxon>
        <taxon>Embryophyta</taxon>
        <taxon>Tracheophyta</taxon>
        <taxon>Spermatophyta</taxon>
        <taxon>Magnoliopsida</taxon>
        <taxon>Liliopsida</taxon>
        <taxon>Zingiberales</taxon>
        <taxon>Musaceae</taxon>
        <taxon>Ensete</taxon>
    </lineage>
</organism>
<name>A0A426ZQZ6_ENSVE</name>